<evidence type="ECO:0008006" key="4">
    <source>
        <dbReference type="Google" id="ProtNLM"/>
    </source>
</evidence>
<name>A0A1F7X1L0_9BACT</name>
<dbReference type="EMBL" id="MGFQ01000032">
    <property type="protein sequence ID" value="OGM08966.1"/>
    <property type="molecule type" value="Genomic_DNA"/>
</dbReference>
<evidence type="ECO:0000313" key="3">
    <source>
        <dbReference type="Proteomes" id="UP000176939"/>
    </source>
</evidence>
<reference evidence="2 3" key="1">
    <citation type="journal article" date="2016" name="Nat. Commun.">
        <title>Thousands of microbial genomes shed light on interconnected biogeochemical processes in an aquifer system.</title>
        <authorList>
            <person name="Anantharaman K."/>
            <person name="Brown C.T."/>
            <person name="Hug L.A."/>
            <person name="Sharon I."/>
            <person name="Castelle C.J."/>
            <person name="Probst A.J."/>
            <person name="Thomas B.C."/>
            <person name="Singh A."/>
            <person name="Wilkins M.J."/>
            <person name="Karaoz U."/>
            <person name="Brodie E.L."/>
            <person name="Williams K.H."/>
            <person name="Hubbard S.S."/>
            <person name="Banfield J.F."/>
        </authorList>
    </citation>
    <scope>NUCLEOTIDE SEQUENCE [LARGE SCALE GENOMIC DNA]</scope>
</reference>
<protein>
    <recommendedName>
        <fullName evidence="4">Transglycosylase SLT domain-containing protein</fullName>
    </recommendedName>
</protein>
<proteinExistence type="predicted"/>
<feature type="region of interest" description="Disordered" evidence="1">
    <location>
        <begin position="44"/>
        <end position="81"/>
    </location>
</feature>
<organism evidence="2 3">
    <name type="scientific">Candidatus Woesebacteria bacterium RBG_13_36_22</name>
    <dbReference type="NCBI Taxonomy" id="1802478"/>
    <lineage>
        <taxon>Bacteria</taxon>
        <taxon>Candidatus Woeseibacteriota</taxon>
    </lineage>
</organism>
<dbReference type="InterPro" id="IPR023346">
    <property type="entry name" value="Lysozyme-like_dom_sf"/>
</dbReference>
<accession>A0A1F7X1L0</accession>
<gene>
    <name evidence="2" type="ORF">A2Z67_00690</name>
</gene>
<feature type="compositionally biased region" description="Pro residues" evidence="1">
    <location>
        <begin position="49"/>
        <end position="81"/>
    </location>
</feature>
<dbReference type="Proteomes" id="UP000176939">
    <property type="component" value="Unassembled WGS sequence"/>
</dbReference>
<comment type="caution">
    <text evidence="2">The sequence shown here is derived from an EMBL/GenBank/DDBJ whole genome shotgun (WGS) entry which is preliminary data.</text>
</comment>
<dbReference type="AlphaFoldDB" id="A0A1F7X1L0"/>
<sequence>MRKTLITTFLAGILLGGISFYTYKVSSINVTEVLSEKVEVTPTAIQTPTPTPQPTDTPTPTPTLVPTKKPIPTPTPVPTPTPIVKAPENFEPLFSEFASVYGVDANLLKKIAECETHFNNSVSAPPYAGMFQFLENTWVTYRKLMGKDPDINLRYGARESIETAAYVVSLGKLHLWPVCAK</sequence>
<dbReference type="SUPFAM" id="SSF53955">
    <property type="entry name" value="Lysozyme-like"/>
    <property type="match status" value="1"/>
</dbReference>
<dbReference type="Gene3D" id="1.10.530.10">
    <property type="match status" value="1"/>
</dbReference>
<evidence type="ECO:0000313" key="2">
    <source>
        <dbReference type="EMBL" id="OGM08966.1"/>
    </source>
</evidence>
<evidence type="ECO:0000256" key="1">
    <source>
        <dbReference type="SAM" id="MobiDB-lite"/>
    </source>
</evidence>